<accession>A0ABU1MKS4</accession>
<dbReference type="Gene3D" id="3.10.20.30">
    <property type="match status" value="1"/>
</dbReference>
<dbReference type="GO" id="GO:0018489">
    <property type="term" value="F:vanillate monooxygenase activity"/>
    <property type="evidence" value="ECO:0007669"/>
    <property type="project" value="UniProtKB-EC"/>
</dbReference>
<keyword evidence="10" id="KW-1185">Reference proteome</keyword>
<comment type="caution">
    <text evidence="9">The sequence shown here is derived from an EMBL/GenBank/DDBJ whole genome shotgun (WGS) entry which is preliminary data.</text>
</comment>
<evidence type="ECO:0000256" key="1">
    <source>
        <dbReference type="ARBA" id="ARBA00022630"/>
    </source>
</evidence>
<evidence type="ECO:0000259" key="7">
    <source>
        <dbReference type="PROSITE" id="PS51085"/>
    </source>
</evidence>
<reference evidence="9 10" key="1">
    <citation type="submission" date="2023-07" db="EMBL/GenBank/DDBJ databases">
        <title>Sorghum-associated microbial communities from plants grown in Nebraska, USA.</title>
        <authorList>
            <person name="Schachtman D."/>
        </authorList>
    </citation>
    <scope>NUCLEOTIDE SEQUENCE [LARGE SCALE GENOMIC DNA]</scope>
    <source>
        <strain evidence="9 10">DS1027</strain>
    </source>
</reference>
<sequence>MNGWISVRVAERREEAEGIVGLVLAPLPGASLPPYEPGAHIDLKMPNGMIRQYSLCGQVGDTMVYELGILLETAGRGGSRQVHEEVKVGDVLEISAPRNLFALVPGEPALLFAGGIGITPIIAMADHLARSGTPYALHYCARTHARIAFRERIAHSHAPHHVHYHFDDVPQTRLDMARVLAEAEPQAHLYACGPAGFMDFVIGAARAAGWPEARLHVEHFSAPEVQDPGDAFEIEIAGTGQIVPVASGQSAATALAEAGIEVPLSCEQGICGTCLTTVLAGVPDHRDMYLSAAEQAANDCFTPCCSRARTPRLVIEI</sequence>
<feature type="domain" description="2Fe-2S ferredoxin-type" evidence="7">
    <location>
        <begin position="232"/>
        <end position="317"/>
    </location>
</feature>
<dbReference type="InterPro" id="IPR012675">
    <property type="entry name" value="Beta-grasp_dom_sf"/>
</dbReference>
<dbReference type="Gene3D" id="3.40.50.80">
    <property type="entry name" value="Nucleotide-binding domain of ferredoxin-NADP reductase (FNR) module"/>
    <property type="match status" value="1"/>
</dbReference>
<evidence type="ECO:0000259" key="8">
    <source>
        <dbReference type="PROSITE" id="PS51384"/>
    </source>
</evidence>
<keyword evidence="5" id="KW-0408">Iron</keyword>
<dbReference type="InterPro" id="IPR050415">
    <property type="entry name" value="MRET"/>
</dbReference>
<keyword evidence="3" id="KW-0479">Metal-binding</keyword>
<feature type="domain" description="FAD-binding FR-type" evidence="8">
    <location>
        <begin position="2"/>
        <end position="104"/>
    </location>
</feature>
<dbReference type="PRINTS" id="PR00409">
    <property type="entry name" value="PHDIOXRDTASE"/>
</dbReference>
<dbReference type="InterPro" id="IPR001041">
    <property type="entry name" value="2Fe-2S_ferredoxin-type"/>
</dbReference>
<dbReference type="EC" id="1.14.13.82" evidence="9"/>
<dbReference type="InterPro" id="IPR036010">
    <property type="entry name" value="2Fe-2S_ferredoxin-like_sf"/>
</dbReference>
<dbReference type="RefSeq" id="WP_309804947.1">
    <property type="nucleotide sequence ID" value="NZ_JAVDRD010000004.1"/>
</dbReference>
<dbReference type="Gene3D" id="2.40.30.10">
    <property type="entry name" value="Translation factors"/>
    <property type="match status" value="1"/>
</dbReference>
<dbReference type="InterPro" id="IPR039261">
    <property type="entry name" value="FNR_nucleotide-bd"/>
</dbReference>
<evidence type="ECO:0000256" key="4">
    <source>
        <dbReference type="ARBA" id="ARBA00023002"/>
    </source>
</evidence>
<evidence type="ECO:0000313" key="10">
    <source>
        <dbReference type="Proteomes" id="UP001184150"/>
    </source>
</evidence>
<dbReference type="EMBL" id="JAVDRD010000004">
    <property type="protein sequence ID" value="MDR6510929.1"/>
    <property type="molecule type" value="Genomic_DNA"/>
</dbReference>
<dbReference type="SUPFAM" id="SSF54292">
    <property type="entry name" value="2Fe-2S ferredoxin-like"/>
    <property type="match status" value="1"/>
</dbReference>
<dbReference type="Proteomes" id="UP001184150">
    <property type="component" value="Unassembled WGS sequence"/>
</dbReference>
<keyword evidence="4 9" id="KW-0560">Oxidoreductase</keyword>
<gene>
    <name evidence="9" type="ORF">J2792_001801</name>
</gene>
<protein>
    <submittedName>
        <fullName evidence="9">Vanillate O-demethylase ferredoxin subunit</fullName>
        <ecNumber evidence="9">1.14.13.82</ecNumber>
    </submittedName>
</protein>
<dbReference type="PROSITE" id="PS51384">
    <property type="entry name" value="FAD_FR"/>
    <property type="match status" value="1"/>
</dbReference>
<name>A0ABU1MKS4_9SPHN</name>
<dbReference type="SUPFAM" id="SSF52343">
    <property type="entry name" value="Ferredoxin reductase-like, C-terminal NADP-linked domain"/>
    <property type="match status" value="1"/>
</dbReference>
<evidence type="ECO:0000313" key="9">
    <source>
        <dbReference type="EMBL" id="MDR6510929.1"/>
    </source>
</evidence>
<dbReference type="PANTHER" id="PTHR47354:SF1">
    <property type="entry name" value="CARNITINE MONOOXYGENASE REDUCTASE SUBUNIT"/>
    <property type="match status" value="1"/>
</dbReference>
<keyword evidence="1" id="KW-0285">Flavoprotein</keyword>
<evidence type="ECO:0000256" key="5">
    <source>
        <dbReference type="ARBA" id="ARBA00023004"/>
    </source>
</evidence>
<dbReference type="CDD" id="cd06185">
    <property type="entry name" value="PDR_like"/>
    <property type="match status" value="1"/>
</dbReference>
<dbReference type="PROSITE" id="PS51085">
    <property type="entry name" value="2FE2S_FER_2"/>
    <property type="match status" value="1"/>
</dbReference>
<keyword evidence="2" id="KW-0001">2Fe-2S</keyword>
<evidence type="ECO:0000256" key="6">
    <source>
        <dbReference type="ARBA" id="ARBA00023014"/>
    </source>
</evidence>
<organism evidence="9 10">
    <name type="scientific">Novosphingobium capsulatum</name>
    <dbReference type="NCBI Taxonomy" id="13688"/>
    <lineage>
        <taxon>Bacteria</taxon>
        <taxon>Pseudomonadati</taxon>
        <taxon>Pseudomonadota</taxon>
        <taxon>Alphaproteobacteria</taxon>
        <taxon>Sphingomonadales</taxon>
        <taxon>Sphingomonadaceae</taxon>
        <taxon>Novosphingobium</taxon>
    </lineage>
</organism>
<dbReference type="InterPro" id="IPR006058">
    <property type="entry name" value="2Fe2S_fd_BS"/>
</dbReference>
<dbReference type="InterPro" id="IPR001433">
    <property type="entry name" value="OxRdtase_FAD/NAD-bd"/>
</dbReference>
<dbReference type="Pfam" id="PF00175">
    <property type="entry name" value="NAD_binding_1"/>
    <property type="match status" value="1"/>
</dbReference>
<evidence type="ECO:0000256" key="3">
    <source>
        <dbReference type="ARBA" id="ARBA00022723"/>
    </source>
</evidence>
<dbReference type="PROSITE" id="PS00197">
    <property type="entry name" value="2FE2S_FER_1"/>
    <property type="match status" value="1"/>
</dbReference>
<dbReference type="Pfam" id="PF00111">
    <property type="entry name" value="Fer2"/>
    <property type="match status" value="1"/>
</dbReference>
<evidence type="ECO:0000256" key="2">
    <source>
        <dbReference type="ARBA" id="ARBA00022714"/>
    </source>
</evidence>
<keyword evidence="6" id="KW-0411">Iron-sulfur</keyword>
<dbReference type="PANTHER" id="PTHR47354">
    <property type="entry name" value="NADH OXIDOREDUCTASE HCR"/>
    <property type="match status" value="1"/>
</dbReference>
<dbReference type="InterPro" id="IPR017938">
    <property type="entry name" value="Riboflavin_synthase-like_b-brl"/>
</dbReference>
<dbReference type="InterPro" id="IPR017927">
    <property type="entry name" value="FAD-bd_FR_type"/>
</dbReference>
<dbReference type="SUPFAM" id="SSF63380">
    <property type="entry name" value="Riboflavin synthase domain-like"/>
    <property type="match status" value="1"/>
</dbReference>
<proteinExistence type="predicted"/>
<dbReference type="CDD" id="cd00207">
    <property type="entry name" value="fer2"/>
    <property type="match status" value="1"/>
</dbReference>